<dbReference type="PRINTS" id="PR00812">
    <property type="entry name" value="BCTERIALGSPF"/>
</dbReference>
<dbReference type="PROSITE" id="PS00874">
    <property type="entry name" value="T2SP_F"/>
    <property type="match status" value="1"/>
</dbReference>
<evidence type="ECO:0000256" key="5">
    <source>
        <dbReference type="ARBA" id="ARBA00022519"/>
    </source>
</evidence>
<feature type="transmembrane region" description="Helical" evidence="10">
    <location>
        <begin position="174"/>
        <end position="193"/>
    </location>
</feature>
<dbReference type="InterPro" id="IPR001992">
    <property type="entry name" value="T2SS_GspF/T4SS_PilC_CS"/>
</dbReference>
<evidence type="ECO:0000256" key="1">
    <source>
        <dbReference type="ARBA" id="ARBA00004429"/>
    </source>
</evidence>
<keyword evidence="5" id="KW-0997">Cell inner membrane</keyword>
<organism evidence="12 13">
    <name type="scientific">Halomonas piscis</name>
    <dbReference type="NCBI Taxonomy" id="3031727"/>
    <lineage>
        <taxon>Bacteria</taxon>
        <taxon>Pseudomonadati</taxon>
        <taxon>Pseudomonadota</taxon>
        <taxon>Gammaproteobacteria</taxon>
        <taxon>Oceanospirillales</taxon>
        <taxon>Halomonadaceae</taxon>
        <taxon>Halomonas</taxon>
    </lineage>
</organism>
<evidence type="ECO:0000313" key="13">
    <source>
        <dbReference type="Proteomes" id="UP001301869"/>
    </source>
</evidence>
<dbReference type="InterPro" id="IPR003004">
    <property type="entry name" value="GspF/PilC"/>
</dbReference>
<evidence type="ECO:0000256" key="10">
    <source>
        <dbReference type="SAM" id="Phobius"/>
    </source>
</evidence>
<sequence length="408" mass="44633">MAYAPRRRSEVADTLYRWKWTGTDAAGRRVRGHTVSASRPEVSAELRRQEISAKRIRKTFGGPGRVKAADITLFARQMATMIRAGIPLLQALQVVRESTEKPATVRLVRQITAEVTAGASFSETLARYPAHFDRLFVNLVHVGEQTGALDEVLVRIAAHKEQVESLKGRVKKAMWYPAAVLLVGIGVTIMLLVKVVPQFESMFQSFDAELPAITQATLHLSALVQQYWLRALGALALAAVAFRYLRKRSETLAYRTDAWLLRLPVVGGILQMSAVARFSRTLATTFTSGIPLTEGLGISAGATGNRVYEAAVLQARDDVTTGRPLNFAVRMTNAFPTQVVQMVSIGEESGALDAMLNRVADHYEEQVSNRVEALTSLMEPFIIVILGALVGGVVIAMYMPIITLGTAL</sequence>
<evidence type="ECO:0000256" key="9">
    <source>
        <dbReference type="RuleBase" id="RU003923"/>
    </source>
</evidence>
<dbReference type="PANTHER" id="PTHR30012:SF7">
    <property type="entry name" value="PROTEIN TRANSPORT PROTEIN HOFC HOMOLOG"/>
    <property type="match status" value="1"/>
</dbReference>
<dbReference type="Gene3D" id="1.20.81.30">
    <property type="entry name" value="Type II secretion system (T2SS), domain F"/>
    <property type="match status" value="2"/>
</dbReference>
<dbReference type="Proteomes" id="UP001301869">
    <property type="component" value="Chromosome"/>
</dbReference>
<evidence type="ECO:0000256" key="2">
    <source>
        <dbReference type="ARBA" id="ARBA00005745"/>
    </source>
</evidence>
<feature type="transmembrane region" description="Helical" evidence="10">
    <location>
        <begin position="380"/>
        <end position="402"/>
    </location>
</feature>
<keyword evidence="6 9" id="KW-0812">Transmembrane</keyword>
<dbReference type="EMBL" id="CP119391">
    <property type="protein sequence ID" value="WNK18983.1"/>
    <property type="molecule type" value="Genomic_DNA"/>
</dbReference>
<name>A0ABY9YWP0_9GAMM</name>
<dbReference type="PANTHER" id="PTHR30012">
    <property type="entry name" value="GENERAL SECRETION PATHWAY PROTEIN"/>
    <property type="match status" value="1"/>
</dbReference>
<protein>
    <submittedName>
        <fullName evidence="12">Type II secretion system F family protein</fullName>
    </submittedName>
</protein>
<keyword evidence="8 10" id="KW-0472">Membrane</keyword>
<dbReference type="InterPro" id="IPR018076">
    <property type="entry name" value="T2SS_GspF_dom"/>
</dbReference>
<comment type="subcellular location">
    <subcellularLocation>
        <location evidence="1 9">Cell inner membrane</location>
        <topology evidence="1 9">Multi-pass membrane protein</topology>
    </subcellularLocation>
</comment>
<dbReference type="Pfam" id="PF00482">
    <property type="entry name" value="T2SSF"/>
    <property type="match status" value="2"/>
</dbReference>
<reference evidence="12 13" key="1">
    <citation type="submission" date="2023-03" db="EMBL/GenBank/DDBJ databases">
        <title>Halomonas sp. nov., isolated from Korean tranditional fermented seafood 'Jeotgal'.</title>
        <authorList>
            <person name="Kim B."/>
            <person name="Shin N.-R."/>
        </authorList>
    </citation>
    <scope>NUCLEOTIDE SEQUENCE [LARGE SCALE GENOMIC DNA]</scope>
    <source>
        <strain evidence="12 13">SG2L-4</strain>
    </source>
</reference>
<gene>
    <name evidence="12" type="ORF">P1P91_08810</name>
</gene>
<evidence type="ECO:0000256" key="6">
    <source>
        <dbReference type="ARBA" id="ARBA00022692"/>
    </source>
</evidence>
<feature type="domain" description="Type II secretion system protein GspF" evidence="11">
    <location>
        <begin position="278"/>
        <end position="400"/>
    </location>
</feature>
<comment type="similarity">
    <text evidence="2 9">Belongs to the GSP F family.</text>
</comment>
<keyword evidence="13" id="KW-1185">Reference proteome</keyword>
<feature type="domain" description="Type II secretion system protein GspF" evidence="11">
    <location>
        <begin position="74"/>
        <end position="197"/>
    </location>
</feature>
<evidence type="ECO:0000256" key="7">
    <source>
        <dbReference type="ARBA" id="ARBA00022989"/>
    </source>
</evidence>
<accession>A0ABY9YWP0</accession>
<evidence type="ECO:0000256" key="4">
    <source>
        <dbReference type="ARBA" id="ARBA00022475"/>
    </source>
</evidence>
<keyword evidence="4" id="KW-1003">Cell membrane</keyword>
<feature type="transmembrane region" description="Helical" evidence="10">
    <location>
        <begin position="227"/>
        <end position="245"/>
    </location>
</feature>
<keyword evidence="7 10" id="KW-1133">Transmembrane helix</keyword>
<dbReference type="InterPro" id="IPR042094">
    <property type="entry name" value="T2SS_GspF_sf"/>
</dbReference>
<dbReference type="RefSeq" id="WP_311882021.1">
    <property type="nucleotide sequence ID" value="NZ_CP119391.1"/>
</dbReference>
<evidence type="ECO:0000256" key="8">
    <source>
        <dbReference type="ARBA" id="ARBA00023136"/>
    </source>
</evidence>
<keyword evidence="3 9" id="KW-0813">Transport</keyword>
<evidence type="ECO:0000259" key="11">
    <source>
        <dbReference type="Pfam" id="PF00482"/>
    </source>
</evidence>
<proteinExistence type="inferred from homology"/>
<evidence type="ECO:0000256" key="3">
    <source>
        <dbReference type="ARBA" id="ARBA00022448"/>
    </source>
</evidence>
<evidence type="ECO:0000313" key="12">
    <source>
        <dbReference type="EMBL" id="WNK18983.1"/>
    </source>
</evidence>